<dbReference type="Proteomes" id="UP000694425">
    <property type="component" value="Unplaced"/>
</dbReference>
<keyword evidence="10" id="KW-1133">Transmembrane helix</keyword>
<evidence type="ECO:0000256" key="20">
    <source>
        <dbReference type="ARBA" id="ARBA00076504"/>
    </source>
</evidence>
<comment type="catalytic activity">
    <reaction evidence="14">
        <text>3-sulfino-L-alanine(out) + L-aspartate(in) = 3-sulfino-L-alanine(in) + L-aspartate(out)</text>
        <dbReference type="Rhea" id="RHEA:70975"/>
        <dbReference type="ChEBI" id="CHEBI:29991"/>
        <dbReference type="ChEBI" id="CHEBI:61085"/>
    </reaction>
</comment>
<evidence type="ECO:0000256" key="1">
    <source>
        <dbReference type="ARBA" id="ARBA00004448"/>
    </source>
</evidence>
<dbReference type="SUPFAM" id="SSF47473">
    <property type="entry name" value="EF-hand"/>
    <property type="match status" value="2"/>
</dbReference>
<name>A0A8C7BP63_NEOVI</name>
<keyword evidence="24" id="KW-1185">Reference proteome</keyword>
<dbReference type="GO" id="GO:0051592">
    <property type="term" value="P:response to calcium ion"/>
    <property type="evidence" value="ECO:0007669"/>
    <property type="project" value="Ensembl"/>
</dbReference>
<dbReference type="Gene3D" id="1.10.238.10">
    <property type="entry name" value="EF-hand"/>
    <property type="match status" value="1"/>
</dbReference>
<sequence>MATAKVVLTKRADPAELRTIFLKYASIEKNGEFFMSPNDFVTRYLNIFGERQPNPKTVELLSGVVDQTKDGLISFQEFVAFESVLCAPDALFMVAFQLFDKAGKGEVTFEDIKQVFGQTTIHQHIPFNWDSEFVQLHFGKEEIQLEHAKQAFVQRDNARTGKITAIDFRDIMVTIRPHVLTPFVEECLVAAAGGTTSHQVSFSYFNGFNSLLNNMELIRKIYSTLAGNRKDVEVTKEEFVLAAQKFGQVTPMEVDILFQLADLYEPRGRMTLADIERIAPLEEGTLPFSLAEAQRQKKASVDSSRPVLLQVAESAYRFGLGSIAGAVGATAVYPIDLVKTRMQNQRSTGSFVGELMYKNSFDCFKKVLRYEGFFGLYRGLLPQLLGVAPEKAIKLTVNDFVRDKFMRKDGSVPLAAEILAGGCAGGSQVIFTNPLEIVKIRLQVAGEITTGPRVSALSVVRDLGFFGIYKGAKACFLRDIPFSAIYFPCYAHVKASFANEDGQISPGSLLLAGAIAGMPAASLVTPADVIKTRLQVAARAGQTTYSGVVDCFRKILREEGPKALWKGAGARVFRSSPQFGVTLLTYELLQQWFYIDFGGVKPVGSEPVPKSRIVLPAPNPDHVGGYKLAVATFAGIENKFGLYLPLFKRPTSTSAVMSAGP</sequence>
<feature type="repeat" description="Solcar" evidence="21">
    <location>
        <begin position="312"/>
        <end position="404"/>
    </location>
</feature>
<proteinExistence type="inferred from homology"/>
<keyword evidence="9" id="KW-0106">Calcium</keyword>
<evidence type="ECO:0000256" key="2">
    <source>
        <dbReference type="ARBA" id="ARBA00006375"/>
    </source>
</evidence>
<dbReference type="FunFam" id="1.10.238.10:FF:000529">
    <property type="entry name" value="Solute carrier family 25 member 13"/>
    <property type="match status" value="1"/>
</dbReference>
<evidence type="ECO:0000256" key="9">
    <source>
        <dbReference type="ARBA" id="ARBA00022837"/>
    </source>
</evidence>
<evidence type="ECO:0000259" key="22">
    <source>
        <dbReference type="PROSITE" id="PS50222"/>
    </source>
</evidence>
<dbReference type="GO" id="GO:0006094">
    <property type="term" value="P:gluconeogenesis"/>
    <property type="evidence" value="ECO:0007669"/>
    <property type="project" value="Ensembl"/>
</dbReference>
<keyword evidence="3" id="KW-0813">Transport</keyword>
<evidence type="ECO:0000256" key="3">
    <source>
        <dbReference type="ARBA" id="ARBA00022448"/>
    </source>
</evidence>
<comment type="function">
    <text evidence="18">Mitochondrial electrogenic aspartate/glutamate antiporter that favors efflux of aspartate and entry of glutamate and proton within the mitochondria as part of the malate-aspartate shuttle. Also mediates the uptake of L-cysteinesulfinate (3-sulfino-L-alanine) by mitochondria in exchange of L-glutamate and proton. Can also exchange L-cysteinesulfinate with aspartate in their anionic form without any proton translocation. Lacks transport activity towards gamma-aminobutyric acid (GABA).</text>
</comment>
<dbReference type="GO" id="GO:0042802">
    <property type="term" value="F:identical protein binding"/>
    <property type="evidence" value="ECO:0007669"/>
    <property type="project" value="Ensembl"/>
</dbReference>
<dbReference type="InterPro" id="IPR018108">
    <property type="entry name" value="MCP_transmembrane"/>
</dbReference>
<protein>
    <recommendedName>
        <fullName evidence="19">Electrogenic aspartate/glutamate antiporter SLC25A13, mitochondrial</fullName>
    </recommendedName>
    <alternativeName>
        <fullName evidence="20">Solute carrier family 25 member 13</fullName>
    </alternativeName>
</protein>
<evidence type="ECO:0000256" key="17">
    <source>
        <dbReference type="ARBA" id="ARBA00048652"/>
    </source>
</evidence>
<comment type="catalytic activity">
    <reaction evidence="17">
        <text>3-sulfino-L-alanine(out) + L-glutamate(in) + H(+)(in) = 3-sulfino-L-alanine(in) + L-glutamate(out) + H(+)(out)</text>
        <dbReference type="Rhea" id="RHEA:70967"/>
        <dbReference type="ChEBI" id="CHEBI:15378"/>
        <dbReference type="ChEBI" id="CHEBI:29985"/>
        <dbReference type="ChEBI" id="CHEBI:61085"/>
    </reaction>
</comment>
<evidence type="ECO:0000256" key="13">
    <source>
        <dbReference type="ARBA" id="ARBA00023136"/>
    </source>
</evidence>
<dbReference type="PROSITE" id="PS50222">
    <property type="entry name" value="EF_HAND_2"/>
    <property type="match status" value="2"/>
</dbReference>
<evidence type="ECO:0000256" key="4">
    <source>
        <dbReference type="ARBA" id="ARBA00022481"/>
    </source>
</evidence>
<keyword evidence="4" id="KW-0488">Methylation</keyword>
<evidence type="ECO:0000256" key="11">
    <source>
        <dbReference type="ARBA" id="ARBA00022990"/>
    </source>
</evidence>
<keyword evidence="6" id="KW-0479">Metal-binding</keyword>
<dbReference type="Ensembl" id="ENSNVIT00000029400.1">
    <property type="protein sequence ID" value="ENSNVIP00000025353.1"/>
    <property type="gene ID" value="ENSNVIG00000019576.1"/>
</dbReference>
<evidence type="ECO:0000256" key="5">
    <source>
        <dbReference type="ARBA" id="ARBA00022692"/>
    </source>
</evidence>
<comment type="subunit">
    <text evidence="15">Homodimer (via N-terminus).</text>
</comment>
<dbReference type="GO" id="GO:0005509">
    <property type="term" value="F:calcium ion binding"/>
    <property type="evidence" value="ECO:0007669"/>
    <property type="project" value="Ensembl"/>
</dbReference>
<keyword evidence="11" id="KW-0007">Acetylation</keyword>
<organism evidence="23 24">
    <name type="scientific">Neovison vison</name>
    <name type="common">American mink</name>
    <name type="synonym">Mustela vison</name>
    <dbReference type="NCBI Taxonomy" id="452646"/>
    <lineage>
        <taxon>Eukaryota</taxon>
        <taxon>Metazoa</taxon>
        <taxon>Chordata</taxon>
        <taxon>Craniata</taxon>
        <taxon>Vertebrata</taxon>
        <taxon>Euteleostomi</taxon>
        <taxon>Mammalia</taxon>
        <taxon>Eutheria</taxon>
        <taxon>Laurasiatheria</taxon>
        <taxon>Carnivora</taxon>
        <taxon>Caniformia</taxon>
        <taxon>Musteloidea</taxon>
        <taxon>Mustelidae</taxon>
        <taxon>Mustelinae</taxon>
        <taxon>Neogale</taxon>
    </lineage>
</organism>
<reference evidence="23" key="2">
    <citation type="submission" date="2025-09" db="UniProtKB">
        <authorList>
            <consortium name="Ensembl"/>
        </authorList>
    </citation>
    <scope>IDENTIFICATION</scope>
</reference>
<dbReference type="Pfam" id="PF00153">
    <property type="entry name" value="Mito_carr"/>
    <property type="match status" value="3"/>
</dbReference>
<keyword evidence="13 21" id="KW-0472">Membrane</keyword>
<evidence type="ECO:0000256" key="7">
    <source>
        <dbReference type="ARBA" id="ARBA00022737"/>
    </source>
</evidence>
<evidence type="ECO:0000256" key="8">
    <source>
        <dbReference type="ARBA" id="ARBA00022792"/>
    </source>
</evidence>
<dbReference type="PANTHER" id="PTHR45678">
    <property type="entry name" value="MITOCHONDRIAL 2-OXODICARBOXYLATE CARRIER 1-RELATED"/>
    <property type="match status" value="1"/>
</dbReference>
<evidence type="ECO:0000256" key="14">
    <source>
        <dbReference type="ARBA" id="ARBA00037019"/>
    </source>
</evidence>
<dbReference type="PROSITE" id="PS50920">
    <property type="entry name" value="SOLCAR"/>
    <property type="match status" value="3"/>
</dbReference>
<keyword evidence="12" id="KW-0496">Mitochondrion</keyword>
<accession>A0A8C7BP63</accession>
<dbReference type="InterPro" id="IPR051028">
    <property type="entry name" value="Mito_Solute_Carrier"/>
</dbReference>
<dbReference type="GO" id="GO:0045333">
    <property type="term" value="P:cellular respiration"/>
    <property type="evidence" value="ECO:0007669"/>
    <property type="project" value="Ensembl"/>
</dbReference>
<evidence type="ECO:0000256" key="16">
    <source>
        <dbReference type="ARBA" id="ARBA00047487"/>
    </source>
</evidence>
<dbReference type="GO" id="GO:0043490">
    <property type="term" value="P:malate-aspartate shuttle"/>
    <property type="evidence" value="ECO:0007669"/>
    <property type="project" value="Ensembl"/>
</dbReference>
<dbReference type="PRINTS" id="PR00926">
    <property type="entry name" value="MITOCARRIER"/>
</dbReference>
<evidence type="ECO:0000256" key="6">
    <source>
        <dbReference type="ARBA" id="ARBA00022723"/>
    </source>
</evidence>
<dbReference type="GO" id="GO:0000515">
    <property type="term" value="F:aspartate:glutamate, proton antiporter activity"/>
    <property type="evidence" value="ECO:0007669"/>
    <property type="project" value="Ensembl"/>
</dbReference>
<evidence type="ECO:0000256" key="15">
    <source>
        <dbReference type="ARBA" id="ARBA00038674"/>
    </source>
</evidence>
<dbReference type="PANTHER" id="PTHR45678:SF12">
    <property type="entry name" value="ELECTROGENIC ASPARTATE_GLUTAMATE ANTIPORTER SLC25A13, MITOCHONDRIAL"/>
    <property type="match status" value="1"/>
</dbReference>
<dbReference type="InterPro" id="IPR011992">
    <property type="entry name" value="EF-hand-dom_pair"/>
</dbReference>
<dbReference type="InterPro" id="IPR002048">
    <property type="entry name" value="EF_hand_dom"/>
</dbReference>
<feature type="domain" description="EF-hand" evidence="22">
    <location>
        <begin position="87"/>
        <end position="122"/>
    </location>
</feature>
<dbReference type="InterPro" id="IPR023395">
    <property type="entry name" value="MCP_dom_sf"/>
</dbReference>
<keyword evidence="5 21" id="KW-0812">Transmembrane</keyword>
<keyword evidence="7" id="KW-0677">Repeat</keyword>
<evidence type="ECO:0000313" key="24">
    <source>
        <dbReference type="Proteomes" id="UP000694425"/>
    </source>
</evidence>
<dbReference type="FunFam" id="1.50.40.10:FF:000004">
    <property type="entry name" value="Calcium-binding mitochondrial carrier protein Aralar1"/>
    <property type="match status" value="1"/>
</dbReference>
<evidence type="ECO:0000313" key="23">
    <source>
        <dbReference type="Ensembl" id="ENSNVIP00000025353.1"/>
    </source>
</evidence>
<dbReference type="GO" id="GO:0005743">
    <property type="term" value="C:mitochondrial inner membrane"/>
    <property type="evidence" value="ECO:0007669"/>
    <property type="project" value="UniProtKB-SubCell"/>
</dbReference>
<feature type="domain" description="EF-hand" evidence="22">
    <location>
        <begin position="143"/>
        <end position="178"/>
    </location>
</feature>
<dbReference type="Gene3D" id="1.50.40.10">
    <property type="entry name" value="Mitochondrial carrier domain"/>
    <property type="match status" value="1"/>
</dbReference>
<evidence type="ECO:0000256" key="19">
    <source>
        <dbReference type="ARBA" id="ARBA00071547"/>
    </source>
</evidence>
<comment type="similarity">
    <text evidence="2">Belongs to the mitochondrial carrier (TC 2.A.29) family.</text>
</comment>
<dbReference type="GO" id="GO:0000514">
    <property type="term" value="F:3-sulfino-L-alanine: proton, glutamate antiporter activity"/>
    <property type="evidence" value="ECO:0007669"/>
    <property type="project" value="Ensembl"/>
</dbReference>
<comment type="subcellular location">
    <subcellularLocation>
        <location evidence="1">Mitochondrion inner membrane</location>
        <topology evidence="1">Multi-pass membrane protein</topology>
    </subcellularLocation>
</comment>
<evidence type="ECO:0000256" key="12">
    <source>
        <dbReference type="ARBA" id="ARBA00023128"/>
    </source>
</evidence>
<dbReference type="GeneTree" id="ENSGT00940000159344"/>
<dbReference type="FunFam" id="1.10.238.10:FF:000064">
    <property type="entry name" value="calcium-binding mitochondrial carrier protein Aralar1 isoform X1"/>
    <property type="match status" value="1"/>
</dbReference>
<dbReference type="GO" id="GO:0006754">
    <property type="term" value="P:ATP biosynthetic process"/>
    <property type="evidence" value="ECO:0007669"/>
    <property type="project" value="Ensembl"/>
</dbReference>
<evidence type="ECO:0000256" key="10">
    <source>
        <dbReference type="ARBA" id="ARBA00022989"/>
    </source>
</evidence>
<feature type="repeat" description="Solcar" evidence="21">
    <location>
        <begin position="412"/>
        <end position="496"/>
    </location>
</feature>
<dbReference type="InterPro" id="IPR002067">
    <property type="entry name" value="MCP"/>
</dbReference>
<evidence type="ECO:0000256" key="21">
    <source>
        <dbReference type="PROSITE-ProRule" id="PRU00282"/>
    </source>
</evidence>
<reference evidence="23" key="1">
    <citation type="submission" date="2025-08" db="UniProtKB">
        <authorList>
            <consortium name="Ensembl"/>
        </authorList>
    </citation>
    <scope>IDENTIFICATION</scope>
</reference>
<keyword evidence="8" id="KW-0999">Mitochondrion inner membrane</keyword>
<feature type="repeat" description="Solcar" evidence="21">
    <location>
        <begin position="504"/>
        <end position="592"/>
    </location>
</feature>
<evidence type="ECO:0000256" key="18">
    <source>
        <dbReference type="ARBA" id="ARBA00059790"/>
    </source>
</evidence>
<comment type="catalytic activity">
    <reaction evidence="16">
        <text>L-aspartate(in) + L-glutamate(out) + H(+)(out) = L-aspartate(out) + L-glutamate(in) + H(+)(in)</text>
        <dbReference type="Rhea" id="RHEA:70783"/>
        <dbReference type="ChEBI" id="CHEBI:15378"/>
        <dbReference type="ChEBI" id="CHEBI:29985"/>
        <dbReference type="ChEBI" id="CHEBI:29991"/>
    </reaction>
</comment>
<dbReference type="SUPFAM" id="SSF103506">
    <property type="entry name" value="Mitochondrial carrier"/>
    <property type="match status" value="1"/>
</dbReference>
<dbReference type="AlphaFoldDB" id="A0A8C7BP63"/>